<comment type="function">
    <text evidence="5">Subunit of the V1 complex of vacuolar(H+)-ATPase (V-ATPase), a multisubunit enzyme composed of a peripheral complex (V1) that hydrolyzes ATP and a membrane integral complex (V0) that translocates protons. V-ATPase is responsible for acidifying and maintaining the pH of intracellular compartments and in some cell types, is targeted to the plasma membrane, where it is responsible for acidifying the extracellular environment. Subunit C is necessary for the assembly of the catalytic sector of the enzyme and is likely to have a specific function in its catalytic activity.</text>
</comment>
<dbReference type="EMBL" id="BRYA01000541">
    <property type="protein sequence ID" value="GMI22057.1"/>
    <property type="molecule type" value="Genomic_DNA"/>
</dbReference>
<keyword evidence="3 5" id="KW-0375">Hydrogen ion transport</keyword>
<evidence type="ECO:0000256" key="5">
    <source>
        <dbReference type="RuleBase" id="RU364010"/>
    </source>
</evidence>
<proteinExistence type="inferred from homology"/>
<protein>
    <recommendedName>
        <fullName evidence="5">V-type proton ATPase subunit C</fullName>
    </recommendedName>
</protein>
<evidence type="ECO:0000256" key="3">
    <source>
        <dbReference type="ARBA" id="ARBA00022781"/>
    </source>
</evidence>
<dbReference type="AlphaFoldDB" id="A0A9W7FVE3"/>
<dbReference type="CDD" id="cd14785">
    <property type="entry name" value="V-ATPase_C"/>
    <property type="match status" value="1"/>
</dbReference>
<accession>A0A9W7FVE3</accession>
<dbReference type="InterPro" id="IPR004907">
    <property type="entry name" value="ATPase_V1-cplx_csu"/>
</dbReference>
<dbReference type="GO" id="GO:0046961">
    <property type="term" value="F:proton-transporting ATPase activity, rotational mechanism"/>
    <property type="evidence" value="ECO:0007669"/>
    <property type="project" value="InterPro"/>
</dbReference>
<evidence type="ECO:0000256" key="2">
    <source>
        <dbReference type="ARBA" id="ARBA00022448"/>
    </source>
</evidence>
<keyword evidence="4 5" id="KW-0406">Ion transport</keyword>
<name>A0A9W7FVE3_9STRA</name>
<keyword evidence="7" id="KW-1185">Reference proteome</keyword>
<sequence>MSEFHIVSVPTSDGAEAAFRNLMRAGASSANPYAELTKIDIPDLLVGTLDSLMLLSDDLAKSDSLIDQVVKKVERTYNELSGGKGGSLNVGGVDTEQYVQQFMWDYAKYPHRRPLPSLTSLVTSSASTVDEELRALTSALADKQASLQEFRKSKGGSLLTADLGSVLSDEEIGRIQVLETEYLSTVFVVVPKSLSSTFEATYENIGGDLVGYGNPDWVGNDRDLGKGVDYGEDVDRDRIKGSPVVPGSLKEIKSDSESILYTLTILLSQSTSGHFEGSTFKPGPTKDLRTLFTRSCREKRYVVKDYTPSAGGLGLAQAELASLQASVEAMQGGLTRWCTVHFGECFKAWVHLKVIRVFVESVLRYGLPVNVTAGVFKVKGEQGGKLMLSLKEAYKHLGGVMGEGEEEEEEEWKPYVGQKFGVEKFGPSRD</sequence>
<dbReference type="Pfam" id="PF03223">
    <property type="entry name" value="V-ATPase_C"/>
    <property type="match status" value="1"/>
</dbReference>
<dbReference type="InterPro" id="IPR036132">
    <property type="entry name" value="Vac_ATP_synth_c_sf"/>
</dbReference>
<keyword evidence="2 5" id="KW-0813">Transport</keyword>
<reference evidence="7" key="1">
    <citation type="journal article" date="2023" name="Commun. Biol.">
        <title>Genome analysis of Parmales, the sister group of diatoms, reveals the evolutionary specialization of diatoms from phago-mixotrophs to photoautotrophs.</title>
        <authorList>
            <person name="Ban H."/>
            <person name="Sato S."/>
            <person name="Yoshikawa S."/>
            <person name="Yamada K."/>
            <person name="Nakamura Y."/>
            <person name="Ichinomiya M."/>
            <person name="Sato N."/>
            <person name="Blanc-Mathieu R."/>
            <person name="Endo H."/>
            <person name="Kuwata A."/>
            <person name="Ogata H."/>
        </authorList>
    </citation>
    <scope>NUCLEOTIDE SEQUENCE [LARGE SCALE GENOMIC DNA]</scope>
</reference>
<dbReference type="GO" id="GO:0000221">
    <property type="term" value="C:vacuolar proton-transporting V-type ATPase, V1 domain"/>
    <property type="evidence" value="ECO:0007669"/>
    <property type="project" value="TreeGrafter"/>
</dbReference>
<comment type="subunit">
    <text evidence="5">V-ATPase is a heteromultimeric enzyme composed of a peripheral catalytic V1 complex (components A to H) attached to an integral membrane V0 proton pore complex.</text>
</comment>
<dbReference type="PANTHER" id="PTHR10137:SF0">
    <property type="entry name" value="V-TYPE PROTON ATPASE SUBUNIT C"/>
    <property type="match status" value="1"/>
</dbReference>
<evidence type="ECO:0000313" key="7">
    <source>
        <dbReference type="Proteomes" id="UP001165065"/>
    </source>
</evidence>
<dbReference type="Proteomes" id="UP001165065">
    <property type="component" value="Unassembled WGS sequence"/>
</dbReference>
<gene>
    <name evidence="6" type="ORF">TrCOL_g10601</name>
</gene>
<comment type="caution">
    <text evidence="6">The sequence shown here is derived from an EMBL/GenBank/DDBJ whole genome shotgun (WGS) entry which is preliminary data.</text>
</comment>
<evidence type="ECO:0000256" key="4">
    <source>
        <dbReference type="ARBA" id="ARBA00023065"/>
    </source>
</evidence>
<evidence type="ECO:0000313" key="6">
    <source>
        <dbReference type="EMBL" id="GMI22057.1"/>
    </source>
</evidence>
<comment type="similarity">
    <text evidence="1 5">Belongs to the V-ATPase C subunit family.</text>
</comment>
<dbReference type="SUPFAM" id="SSF118203">
    <property type="entry name" value="Vacuolar ATP synthase subunit C"/>
    <property type="match status" value="1"/>
</dbReference>
<dbReference type="OrthoDB" id="6605928at2759"/>
<dbReference type="Gene3D" id="1.20.1460.10">
    <property type="entry name" value="subunit c (vma5p) of the yeast v-atpase, domain 2"/>
    <property type="match status" value="2"/>
</dbReference>
<evidence type="ECO:0000256" key="1">
    <source>
        <dbReference type="ARBA" id="ARBA00006138"/>
    </source>
</evidence>
<dbReference type="PANTHER" id="PTHR10137">
    <property type="entry name" value="V-TYPE PROTON ATPASE SUBUNIT C"/>
    <property type="match status" value="1"/>
</dbReference>
<organism evidence="6 7">
    <name type="scientific">Triparma columacea</name>
    <dbReference type="NCBI Taxonomy" id="722753"/>
    <lineage>
        <taxon>Eukaryota</taxon>
        <taxon>Sar</taxon>
        <taxon>Stramenopiles</taxon>
        <taxon>Ochrophyta</taxon>
        <taxon>Bolidophyceae</taxon>
        <taxon>Parmales</taxon>
        <taxon>Triparmaceae</taxon>
        <taxon>Triparma</taxon>
    </lineage>
</organism>